<evidence type="ECO:0000313" key="2">
    <source>
        <dbReference type="EMBL" id="NEE03062.1"/>
    </source>
</evidence>
<dbReference type="RefSeq" id="WP_163742230.1">
    <property type="nucleotide sequence ID" value="NZ_JAAGOA010000019.1"/>
</dbReference>
<gene>
    <name evidence="2" type="ORF">G1H10_23130</name>
</gene>
<dbReference type="InterPro" id="IPR010982">
    <property type="entry name" value="Lambda_DNA-bd_dom_sf"/>
</dbReference>
<evidence type="ECO:0000313" key="3">
    <source>
        <dbReference type="Proteomes" id="UP000475214"/>
    </source>
</evidence>
<accession>A0A6L9SF27</accession>
<evidence type="ECO:0000259" key="1">
    <source>
        <dbReference type="PROSITE" id="PS50943"/>
    </source>
</evidence>
<dbReference type="InterPro" id="IPR001387">
    <property type="entry name" value="Cro/C1-type_HTH"/>
</dbReference>
<dbReference type="AlphaFoldDB" id="A0A6L9SF27"/>
<reference evidence="2 3" key="1">
    <citation type="submission" date="2020-02" db="EMBL/GenBank/DDBJ databases">
        <authorList>
            <person name="Li X.-J."/>
            <person name="Han X.-M."/>
        </authorList>
    </citation>
    <scope>NUCLEOTIDE SEQUENCE [LARGE SCALE GENOMIC DNA]</scope>
    <source>
        <strain evidence="2 3">CCTCC AB 2017055</strain>
    </source>
</reference>
<sequence>MSANDTTNAEKIVDDERTLGDVIRNRRLRRGLEQRDVARMAGVTLQDVQALEQNESGPEPLFPVLSALEIPYLRGSRKRS</sequence>
<dbReference type="CDD" id="cd00093">
    <property type="entry name" value="HTH_XRE"/>
    <property type="match status" value="1"/>
</dbReference>
<dbReference type="PROSITE" id="PS50943">
    <property type="entry name" value="HTH_CROC1"/>
    <property type="match status" value="1"/>
</dbReference>
<dbReference type="SUPFAM" id="SSF47413">
    <property type="entry name" value="lambda repressor-like DNA-binding domains"/>
    <property type="match status" value="1"/>
</dbReference>
<keyword evidence="3" id="KW-1185">Reference proteome</keyword>
<dbReference type="GO" id="GO:0003677">
    <property type="term" value="F:DNA binding"/>
    <property type="evidence" value="ECO:0007669"/>
    <property type="project" value="InterPro"/>
</dbReference>
<dbReference type="EMBL" id="JAAGOA010000019">
    <property type="protein sequence ID" value="NEE03062.1"/>
    <property type="molecule type" value="Genomic_DNA"/>
</dbReference>
<comment type="caution">
    <text evidence="2">The sequence shown here is derived from an EMBL/GenBank/DDBJ whole genome shotgun (WGS) entry which is preliminary data.</text>
</comment>
<feature type="domain" description="HTH cro/C1-type" evidence="1">
    <location>
        <begin position="23"/>
        <end position="58"/>
    </location>
</feature>
<protein>
    <submittedName>
        <fullName evidence="2">Helix-turn-helix domain-containing protein</fullName>
    </submittedName>
</protein>
<name>A0A6L9SF27_9ACTN</name>
<proteinExistence type="predicted"/>
<dbReference type="Gene3D" id="1.10.260.40">
    <property type="entry name" value="lambda repressor-like DNA-binding domains"/>
    <property type="match status" value="1"/>
</dbReference>
<organism evidence="2 3">
    <name type="scientific">Phytoactinopolyspora halotolerans</name>
    <dbReference type="NCBI Taxonomy" id="1981512"/>
    <lineage>
        <taxon>Bacteria</taxon>
        <taxon>Bacillati</taxon>
        <taxon>Actinomycetota</taxon>
        <taxon>Actinomycetes</taxon>
        <taxon>Jiangellales</taxon>
        <taxon>Jiangellaceae</taxon>
        <taxon>Phytoactinopolyspora</taxon>
    </lineage>
</organism>
<dbReference type="Proteomes" id="UP000475214">
    <property type="component" value="Unassembled WGS sequence"/>
</dbReference>